<reference evidence="1" key="1">
    <citation type="submission" date="2023-08" db="EMBL/GenBank/DDBJ databases">
        <title>Complete Genome Sequences of butyrate producing Anaerostipes hadrus strains BA1 and GIF7 isolated from the terminal ileum of a healthy lean male.</title>
        <authorList>
            <person name="Low A."/>
            <person name="Sheludchenko M."/>
            <person name="Cheng H.E."/>
            <person name="Koh X.Q."/>
            <person name="Lee J."/>
        </authorList>
    </citation>
    <scope>NUCLEOTIDE SEQUENCE</scope>
    <source>
        <strain evidence="1">BA1</strain>
    </source>
</reference>
<evidence type="ECO:0000313" key="1">
    <source>
        <dbReference type="EMBL" id="WMD15661.1"/>
    </source>
</evidence>
<proteinExistence type="predicted"/>
<dbReference type="AlphaFoldDB" id="A0AAQ3GSI7"/>
<dbReference type="EMBL" id="CP132968">
    <property type="protein sequence ID" value="WMD15661.1"/>
    <property type="molecule type" value="Genomic_DNA"/>
</dbReference>
<accession>A0AAQ3GSI7</accession>
<dbReference type="Proteomes" id="UP001243496">
    <property type="component" value="Chromosome"/>
</dbReference>
<evidence type="ECO:0000313" key="2">
    <source>
        <dbReference type="Proteomes" id="UP001243496"/>
    </source>
</evidence>
<dbReference type="GeneID" id="92741673"/>
<sequence length="347" mass="40085">MIDFSSLNQVQQAARSMIQSDLRFLYTVTRHIDPSKSNYIPSLLPYLGVVIDGAEDWVKAVNNSCKNKLPIPQFTRDEEKFYEQIRISVKLWQQDYDAIYDLLEQAYSESDHYFGSICKPIAQKLHLYDIYGVDTVNGALCGNTILCRYYSPFFQYDGNNGEYVKSMAKIGGEYIALFNALREYQVDDTLNFDVCDYGGFVKSPVGNDFSDRFVLFSILCQINFLIFCIDRWIKEEMPTKLRFAYLLYYSLLNVIPQINDKLGTCFILDDQWKNDKFRNAMAHYKLGVALKNKDLLHDDIMFGLTEHILGAEYRVVKESIYAQLEKLAIQIGNYLGLKEGLVVPNGW</sequence>
<organism evidence="1 2">
    <name type="scientific">Anaerostipes hadrus</name>
    <dbReference type="NCBI Taxonomy" id="649756"/>
    <lineage>
        <taxon>Bacteria</taxon>
        <taxon>Bacillati</taxon>
        <taxon>Bacillota</taxon>
        <taxon>Clostridia</taxon>
        <taxon>Lachnospirales</taxon>
        <taxon>Lachnospiraceae</taxon>
        <taxon>Anaerostipes</taxon>
    </lineage>
</organism>
<gene>
    <name evidence="1" type="ORF">RBI15_09740</name>
</gene>
<protein>
    <submittedName>
        <fullName evidence="1">Uncharacterized protein</fullName>
    </submittedName>
</protein>
<name>A0AAQ3GSI7_ANAHA</name>
<dbReference type="RefSeq" id="WP_173782858.1">
    <property type="nucleotide sequence ID" value="NZ_BAABXM010000001.1"/>
</dbReference>